<keyword evidence="2" id="KW-1185">Reference proteome</keyword>
<dbReference type="GeneTree" id="ENSGT01030000238095"/>
<proteinExistence type="predicted"/>
<protein>
    <submittedName>
        <fullName evidence="1">Uncharacterized protein</fullName>
    </submittedName>
</protein>
<dbReference type="AlphaFoldDB" id="A0A7N9D4C1"/>
<evidence type="ECO:0000313" key="2">
    <source>
        <dbReference type="Proteomes" id="UP000233100"/>
    </source>
</evidence>
<accession>A0A7N9D4C1</accession>
<reference evidence="1 2" key="1">
    <citation type="submission" date="2013-03" db="EMBL/GenBank/DDBJ databases">
        <authorList>
            <person name="Warren W."/>
            <person name="Wilson R.K."/>
        </authorList>
    </citation>
    <scope>NUCLEOTIDE SEQUENCE</scope>
</reference>
<evidence type="ECO:0000313" key="1">
    <source>
        <dbReference type="Ensembl" id="ENSMFAP00000057991.1"/>
    </source>
</evidence>
<organism evidence="1 2">
    <name type="scientific">Macaca fascicularis</name>
    <name type="common">Crab-eating macaque</name>
    <name type="synonym">Cynomolgus monkey</name>
    <dbReference type="NCBI Taxonomy" id="9541"/>
    <lineage>
        <taxon>Eukaryota</taxon>
        <taxon>Metazoa</taxon>
        <taxon>Chordata</taxon>
        <taxon>Craniata</taxon>
        <taxon>Vertebrata</taxon>
        <taxon>Euteleostomi</taxon>
        <taxon>Mammalia</taxon>
        <taxon>Eutheria</taxon>
        <taxon>Euarchontoglires</taxon>
        <taxon>Primates</taxon>
        <taxon>Haplorrhini</taxon>
        <taxon>Catarrhini</taxon>
        <taxon>Cercopithecidae</taxon>
        <taxon>Cercopithecinae</taxon>
        <taxon>Macaca</taxon>
    </lineage>
</organism>
<sequence length="96" mass="10725">PIWRNPVSTKNTKLAGRGGTCLQSQLLGRLRQENRLNPGGGSCSEPRSCHCSPAWATRAKLPFKKKKPVTEASTVYSFESWQQNFISFIESLKNIC</sequence>
<reference evidence="1" key="2">
    <citation type="submission" date="2025-08" db="UniProtKB">
        <authorList>
            <consortium name="Ensembl"/>
        </authorList>
    </citation>
    <scope>IDENTIFICATION</scope>
</reference>
<name>A0A7N9D4C1_MACFA</name>
<dbReference type="Ensembl" id="ENSMFAT00000100228.1">
    <property type="protein sequence ID" value="ENSMFAP00000057991.1"/>
    <property type="gene ID" value="ENSMFAG00000065042.1"/>
</dbReference>
<dbReference type="Proteomes" id="UP000233100">
    <property type="component" value="Chromosome 10"/>
</dbReference>
<reference evidence="1" key="3">
    <citation type="submission" date="2025-09" db="UniProtKB">
        <authorList>
            <consortium name="Ensembl"/>
        </authorList>
    </citation>
    <scope>IDENTIFICATION</scope>
</reference>